<feature type="compositionally biased region" description="Polar residues" evidence="1">
    <location>
        <begin position="692"/>
        <end position="702"/>
    </location>
</feature>
<feature type="region of interest" description="Disordered" evidence="1">
    <location>
        <begin position="759"/>
        <end position="1255"/>
    </location>
</feature>
<feature type="compositionally biased region" description="Polar residues" evidence="1">
    <location>
        <begin position="1102"/>
        <end position="1131"/>
    </location>
</feature>
<feature type="compositionally biased region" description="Low complexity" evidence="1">
    <location>
        <begin position="1223"/>
        <end position="1238"/>
    </location>
</feature>
<accession>A0A6A6XFY8</accession>
<feature type="compositionally biased region" description="Polar residues" evidence="1">
    <location>
        <begin position="910"/>
        <end position="922"/>
    </location>
</feature>
<feature type="compositionally biased region" description="Basic and acidic residues" evidence="1">
    <location>
        <begin position="656"/>
        <end position="667"/>
    </location>
</feature>
<feature type="compositionally biased region" description="Low complexity" evidence="1">
    <location>
        <begin position="986"/>
        <end position="1005"/>
    </location>
</feature>
<feature type="compositionally biased region" description="Polar residues" evidence="1">
    <location>
        <begin position="609"/>
        <end position="625"/>
    </location>
</feature>
<feature type="compositionally biased region" description="Low complexity" evidence="1">
    <location>
        <begin position="950"/>
        <end position="964"/>
    </location>
</feature>
<organism evidence="2 3">
    <name type="scientific">Melanomma pulvis-pyrius CBS 109.77</name>
    <dbReference type="NCBI Taxonomy" id="1314802"/>
    <lineage>
        <taxon>Eukaryota</taxon>
        <taxon>Fungi</taxon>
        <taxon>Dikarya</taxon>
        <taxon>Ascomycota</taxon>
        <taxon>Pezizomycotina</taxon>
        <taxon>Dothideomycetes</taxon>
        <taxon>Pleosporomycetidae</taxon>
        <taxon>Pleosporales</taxon>
        <taxon>Melanommataceae</taxon>
        <taxon>Melanomma</taxon>
    </lineage>
</organism>
<feature type="region of interest" description="Disordered" evidence="1">
    <location>
        <begin position="218"/>
        <end position="305"/>
    </location>
</feature>
<dbReference type="AlphaFoldDB" id="A0A6A6XFY8"/>
<evidence type="ECO:0008006" key="4">
    <source>
        <dbReference type="Google" id="ProtNLM"/>
    </source>
</evidence>
<feature type="region of interest" description="Disordered" evidence="1">
    <location>
        <begin position="129"/>
        <end position="201"/>
    </location>
</feature>
<protein>
    <recommendedName>
        <fullName evidence="4">Nucleolar protein Dnt1-like N-terminal domain-containing protein</fullName>
    </recommendedName>
</protein>
<proteinExistence type="predicted"/>
<reference evidence="2" key="1">
    <citation type="journal article" date="2020" name="Stud. Mycol.">
        <title>101 Dothideomycetes genomes: a test case for predicting lifestyles and emergence of pathogens.</title>
        <authorList>
            <person name="Haridas S."/>
            <person name="Albert R."/>
            <person name="Binder M."/>
            <person name="Bloem J."/>
            <person name="Labutti K."/>
            <person name="Salamov A."/>
            <person name="Andreopoulos B."/>
            <person name="Baker S."/>
            <person name="Barry K."/>
            <person name="Bills G."/>
            <person name="Bluhm B."/>
            <person name="Cannon C."/>
            <person name="Castanera R."/>
            <person name="Culley D."/>
            <person name="Daum C."/>
            <person name="Ezra D."/>
            <person name="Gonzalez J."/>
            <person name="Henrissat B."/>
            <person name="Kuo A."/>
            <person name="Liang C."/>
            <person name="Lipzen A."/>
            <person name="Lutzoni F."/>
            <person name="Magnuson J."/>
            <person name="Mondo S."/>
            <person name="Nolan M."/>
            <person name="Ohm R."/>
            <person name="Pangilinan J."/>
            <person name="Park H.-J."/>
            <person name="Ramirez L."/>
            <person name="Alfaro M."/>
            <person name="Sun H."/>
            <person name="Tritt A."/>
            <person name="Yoshinaga Y."/>
            <person name="Zwiers L.-H."/>
            <person name="Turgeon B."/>
            <person name="Goodwin S."/>
            <person name="Spatafora J."/>
            <person name="Crous P."/>
            <person name="Grigoriev I."/>
        </authorList>
    </citation>
    <scope>NUCLEOTIDE SEQUENCE</scope>
    <source>
        <strain evidence="2">CBS 109.77</strain>
    </source>
</reference>
<dbReference type="OrthoDB" id="6365676at2759"/>
<evidence type="ECO:0000313" key="3">
    <source>
        <dbReference type="Proteomes" id="UP000799757"/>
    </source>
</evidence>
<feature type="compositionally biased region" description="Low complexity" evidence="1">
    <location>
        <begin position="891"/>
        <end position="909"/>
    </location>
</feature>
<dbReference type="Proteomes" id="UP000799757">
    <property type="component" value="Unassembled WGS sequence"/>
</dbReference>
<feature type="region of interest" description="Disordered" evidence="1">
    <location>
        <begin position="516"/>
        <end position="555"/>
    </location>
</feature>
<feature type="compositionally biased region" description="Acidic residues" evidence="1">
    <location>
        <begin position="1063"/>
        <end position="1078"/>
    </location>
</feature>
<feature type="compositionally biased region" description="Low complexity" evidence="1">
    <location>
        <begin position="392"/>
        <end position="405"/>
    </location>
</feature>
<feature type="compositionally biased region" description="Basic and acidic residues" evidence="1">
    <location>
        <begin position="137"/>
        <end position="176"/>
    </location>
</feature>
<sequence length="1255" mass="135528">MAPPSARMRLTVEILPLQAENSHGPYQAAAVAAFKGRKFALPVQLEDTFEQVWNQLEERYKRNYLTPPQAASFTIKKLQDAYDCDLDLGDTVSSIYEGENDPLKRLIKVVPSFVNRDFSVPVTSNLRPAIAHKRHRESHEDRASKRRRLEEYQDNLSDKDHARDRPLPSTESDHSGNDGGGIIDPHTAQTNARASRSQSGASVVIVDNAQTGYEEFTAGVKEESPELGMPTVRGIPNSDKEPSRSPGHAFKKPFLPASASKKVAYDRQRDTSLKESPHQPLVQADNRVSSAEPQDEDGDQSMEDVTMDDHVAQFSVEPTLSPVSSTEPILEVPEPVQTGATVPRKSVYDTPGSPDFVRGSVKRLKTYGRFPRTPRLIQKQVEVLNNSRSRSKSSQTSGTGSSKSQYGINGRARAFQKPKQDEIVSTPQERLSSPSQRAGSSVLEDDGLAIQRSVTDTVVVGDRNEEKTPRHGTKPGKVSSLKKPARLSYTMPVVPSNKVGVNLFVNKRYNSNNLGEFVPTQVRDRSQSKAARGRGNSEAKSNTTRASASTSSIIKGLSPVANARLGNMKQRLAKTDSQQTSQEAPERKISPKVVISKSTPISTEPRISYSPSVQRSTLHQPWSASSKKDMAGVASDLLNASRISAPAKEVPVPSVDLDKGHLTRDTSEPSASRTAPVRSEVPLPDNIEPLAPNNTRAVTGGSTTPKEPKTFKTPAQKAQKVISSVKPTKKDVIRGVSESVVRTNTPRKTEVPLDVKHLPSRRLSDSSCSKRTVTKSEVPLPENVRHLYKEPSPPLAVLTPGPNPEEPIVLSSGVSSTSSDDSEEEGVQESALTDKIGVQASVAQPEMETMDLEESNAVTSGDAESLPDEDETKTFSEDEQAFSEKDPAPDTAASSEPPRSPRPTVETTSNLGTKENSTSQPAPWNADSWRFGTDQQHTAVTQKPDEEMLSKSSPGPRSRLRSGSTNTTKSESRSVAPSNSRSVAPSNSRSVSGVDSSRSSPAVARRPARFLSHSPTPNNSSSEEESVARSPSPVKPAPKNAMSDKADEDNSDSSSSDSSSSSDESDQNLDPENEDEDKIGDIEMADTNGDVKAGTAPLSSLPVPQQSRLQMRSPPATSQLTQPPTSQSLPRISQVPFPSTKVDVPATNPITSNRSSQPQTPAAGTRRPTYQKFPSIRQQLSAARSTPASSQISKKFDARTLKLSKLTKAKQQGKKGAVFNGNESSSSDESSSDDSSSSSDEDKGKGKNAGFCSVA</sequence>
<feature type="compositionally biased region" description="Polar residues" evidence="1">
    <location>
        <begin position="187"/>
        <end position="201"/>
    </location>
</feature>
<dbReference type="EMBL" id="MU001874">
    <property type="protein sequence ID" value="KAF2794953.1"/>
    <property type="molecule type" value="Genomic_DNA"/>
</dbReference>
<feature type="compositionally biased region" description="Acidic residues" evidence="1">
    <location>
        <begin position="293"/>
        <end position="305"/>
    </location>
</feature>
<keyword evidence="3" id="KW-1185">Reference proteome</keyword>
<feature type="compositionally biased region" description="Polar residues" evidence="1">
    <location>
        <begin position="965"/>
        <end position="985"/>
    </location>
</feature>
<feature type="region of interest" description="Disordered" evidence="1">
    <location>
        <begin position="380"/>
        <end position="481"/>
    </location>
</feature>
<feature type="compositionally biased region" description="Basic and acidic residues" evidence="1">
    <location>
        <begin position="872"/>
        <end position="888"/>
    </location>
</feature>
<evidence type="ECO:0000256" key="1">
    <source>
        <dbReference type="SAM" id="MobiDB-lite"/>
    </source>
</evidence>
<feature type="compositionally biased region" description="Low complexity" evidence="1">
    <location>
        <begin position="1012"/>
        <end position="1021"/>
    </location>
</feature>
<feature type="region of interest" description="Disordered" evidence="1">
    <location>
        <begin position="649"/>
        <end position="713"/>
    </location>
</feature>
<feature type="region of interest" description="Disordered" evidence="1">
    <location>
        <begin position="571"/>
        <end position="626"/>
    </location>
</feature>
<feature type="compositionally biased region" description="Polar residues" evidence="1">
    <location>
        <begin position="1176"/>
        <end position="1193"/>
    </location>
</feature>
<feature type="compositionally biased region" description="Polar residues" evidence="1">
    <location>
        <begin position="1148"/>
        <end position="1162"/>
    </location>
</feature>
<gene>
    <name evidence="2" type="ORF">K505DRAFT_374268</name>
</gene>
<feature type="region of interest" description="Disordered" evidence="1">
    <location>
        <begin position="319"/>
        <end position="357"/>
    </location>
</feature>
<feature type="compositionally biased region" description="Low complexity" evidence="1">
    <location>
        <begin position="1052"/>
        <end position="1062"/>
    </location>
</feature>
<name>A0A6A6XFY8_9PLEO</name>
<feature type="compositionally biased region" description="Low complexity" evidence="1">
    <location>
        <begin position="539"/>
        <end position="552"/>
    </location>
</feature>
<feature type="compositionally biased region" description="Polar residues" evidence="1">
    <location>
        <begin position="423"/>
        <end position="439"/>
    </location>
</feature>
<feature type="compositionally biased region" description="Basic and acidic residues" evidence="1">
    <location>
        <begin position="263"/>
        <end position="277"/>
    </location>
</feature>
<evidence type="ECO:0000313" key="2">
    <source>
        <dbReference type="EMBL" id="KAF2794953.1"/>
    </source>
</evidence>